<evidence type="ECO:0000256" key="2">
    <source>
        <dbReference type="SAM" id="SignalP"/>
    </source>
</evidence>
<reference evidence="3 4" key="1">
    <citation type="submission" date="2021-05" db="EMBL/GenBank/DDBJ databases">
        <title>Genome Assembly of Synthetic Allotetraploid Brassica napus Reveals Homoeologous Exchanges between Subgenomes.</title>
        <authorList>
            <person name="Davis J.T."/>
        </authorList>
    </citation>
    <scope>NUCLEOTIDE SEQUENCE [LARGE SCALE GENOMIC DNA]</scope>
    <source>
        <strain evidence="4">cv. Da-Ae</strain>
        <tissue evidence="3">Seedling</tissue>
    </source>
</reference>
<keyword evidence="4" id="KW-1185">Reference proteome</keyword>
<accession>A0ABQ7YWC6</accession>
<feature type="signal peptide" evidence="2">
    <location>
        <begin position="1"/>
        <end position="19"/>
    </location>
</feature>
<evidence type="ECO:0000313" key="4">
    <source>
        <dbReference type="Proteomes" id="UP000824890"/>
    </source>
</evidence>
<feature type="compositionally biased region" description="Basic and acidic residues" evidence="1">
    <location>
        <begin position="86"/>
        <end position="97"/>
    </location>
</feature>
<evidence type="ECO:0000313" key="3">
    <source>
        <dbReference type="EMBL" id="KAH0872205.1"/>
    </source>
</evidence>
<protein>
    <recommendedName>
        <fullName evidence="5">DUF223 domain-containing protein</fullName>
    </recommendedName>
</protein>
<proteinExistence type="predicted"/>
<feature type="compositionally biased region" description="Polar residues" evidence="1">
    <location>
        <begin position="210"/>
        <end position="224"/>
    </location>
</feature>
<name>A0ABQ7YWC6_BRANA</name>
<feature type="region of interest" description="Disordered" evidence="1">
    <location>
        <begin position="77"/>
        <end position="97"/>
    </location>
</feature>
<gene>
    <name evidence="3" type="ORF">HID58_069567</name>
</gene>
<organism evidence="3 4">
    <name type="scientific">Brassica napus</name>
    <name type="common">Rape</name>
    <dbReference type="NCBI Taxonomy" id="3708"/>
    <lineage>
        <taxon>Eukaryota</taxon>
        <taxon>Viridiplantae</taxon>
        <taxon>Streptophyta</taxon>
        <taxon>Embryophyta</taxon>
        <taxon>Tracheophyta</taxon>
        <taxon>Spermatophyta</taxon>
        <taxon>Magnoliopsida</taxon>
        <taxon>eudicotyledons</taxon>
        <taxon>Gunneridae</taxon>
        <taxon>Pentapetalae</taxon>
        <taxon>rosids</taxon>
        <taxon>malvids</taxon>
        <taxon>Brassicales</taxon>
        <taxon>Brassicaceae</taxon>
        <taxon>Brassiceae</taxon>
        <taxon>Brassica</taxon>
    </lineage>
</organism>
<sequence>MFWVRLWIVVMSKIFSVPGESNKKKLEFTVSDINDSHLSCCIWGNLAEKLHSAINQEDGMVTMLLRINDDDKTLTSFQSNEDTQEDNDKQVDQSEKRGQSDKFWLHLMVSDDTCVSKIMILDKVANGIVAESPEKLLNGSWDEIVLSDLIGKNFTFGVYVEKENVAYGAEIYKIGKIYKERMTCVPDAITTCQSDKNLEITSGDEDSIYLSESQETADAVSTPSSKRKKDETIDQGDLSSTSKKPCTRSIKIEIVEEANKKR</sequence>
<keyword evidence="2" id="KW-0732">Signal</keyword>
<comment type="caution">
    <text evidence="3">The sequence shown here is derived from an EMBL/GenBank/DDBJ whole genome shotgun (WGS) entry which is preliminary data.</text>
</comment>
<feature type="chain" id="PRO_5046496655" description="DUF223 domain-containing protein" evidence="2">
    <location>
        <begin position="20"/>
        <end position="262"/>
    </location>
</feature>
<evidence type="ECO:0008006" key="5">
    <source>
        <dbReference type="Google" id="ProtNLM"/>
    </source>
</evidence>
<evidence type="ECO:0000256" key="1">
    <source>
        <dbReference type="SAM" id="MobiDB-lite"/>
    </source>
</evidence>
<dbReference type="Proteomes" id="UP000824890">
    <property type="component" value="Unassembled WGS sequence"/>
</dbReference>
<feature type="region of interest" description="Disordered" evidence="1">
    <location>
        <begin position="210"/>
        <end position="245"/>
    </location>
</feature>
<dbReference type="EMBL" id="JAGKQM010000016">
    <property type="protein sequence ID" value="KAH0872205.1"/>
    <property type="molecule type" value="Genomic_DNA"/>
</dbReference>